<proteinExistence type="predicted"/>
<organism evidence="7 8">
    <name type="scientific">Ruficoccus amylovorans</name>
    <dbReference type="NCBI Taxonomy" id="1804625"/>
    <lineage>
        <taxon>Bacteria</taxon>
        <taxon>Pseudomonadati</taxon>
        <taxon>Verrucomicrobiota</taxon>
        <taxon>Opitutia</taxon>
        <taxon>Puniceicoccales</taxon>
        <taxon>Cerasicoccaceae</taxon>
        <taxon>Ruficoccus</taxon>
    </lineage>
</organism>
<sequence>MKKTESKAADNSKADVVDSKTKEIVLNARKRTVTPALFKQRKGGKNTPVVFTMEDVEEMLKNRKTGDEEQAKAAAGKAQPKKKAETSIEDIKVEPRNHGAASLSDILGFNPAEKAAKQSEDNVPQKWIKYYKALVELRDHVNDGLQLHTADTLKRSNKEDSGDLSGYGQHMADAGTDTFDRDFALSLVSSEQEALYEIEEAIQRIFNDTYGTCEITGEPIAKDRLLAVPFTRYSLEGQRELEKQRRNKIQRVGVLSEDSDDAMNFTDDDGDN</sequence>
<evidence type="ECO:0000256" key="5">
    <source>
        <dbReference type="SAM" id="MobiDB-lite"/>
    </source>
</evidence>
<dbReference type="GO" id="GO:0008270">
    <property type="term" value="F:zinc ion binding"/>
    <property type="evidence" value="ECO:0007669"/>
    <property type="project" value="UniProtKB-KW"/>
</dbReference>
<gene>
    <name evidence="7" type="ORF">H5P28_07770</name>
</gene>
<dbReference type="Gene3D" id="1.20.120.910">
    <property type="entry name" value="DksA, coiled-coil domain"/>
    <property type="match status" value="1"/>
</dbReference>
<feature type="compositionally biased region" description="Basic and acidic residues" evidence="5">
    <location>
        <begin position="62"/>
        <end position="71"/>
    </location>
</feature>
<keyword evidence="2" id="KW-0863">Zinc-finger</keyword>
<protein>
    <submittedName>
        <fullName evidence="7">TraR/DksA C4-type zinc finger protein</fullName>
    </submittedName>
</protein>
<dbReference type="Proteomes" id="UP000546464">
    <property type="component" value="Unassembled WGS sequence"/>
</dbReference>
<dbReference type="PANTHER" id="PTHR33823:SF4">
    <property type="entry name" value="GENERAL STRESS PROTEIN 16O"/>
    <property type="match status" value="1"/>
</dbReference>
<dbReference type="Pfam" id="PF01258">
    <property type="entry name" value="zf-dskA_traR"/>
    <property type="match status" value="1"/>
</dbReference>
<feature type="region of interest" description="Disordered" evidence="5">
    <location>
        <begin position="62"/>
        <end position="86"/>
    </location>
</feature>
<evidence type="ECO:0000256" key="4">
    <source>
        <dbReference type="PROSITE-ProRule" id="PRU00510"/>
    </source>
</evidence>
<accession>A0A842HD83</accession>
<evidence type="ECO:0000256" key="3">
    <source>
        <dbReference type="ARBA" id="ARBA00022833"/>
    </source>
</evidence>
<feature type="domain" description="Zinc finger DksA/TraR C4-type" evidence="6">
    <location>
        <begin position="209"/>
        <end position="242"/>
    </location>
</feature>
<feature type="region of interest" description="Disordered" evidence="5">
    <location>
        <begin position="252"/>
        <end position="272"/>
    </location>
</feature>
<keyword evidence="8" id="KW-1185">Reference proteome</keyword>
<dbReference type="SUPFAM" id="SSF57716">
    <property type="entry name" value="Glucocorticoid receptor-like (DNA-binding domain)"/>
    <property type="match status" value="1"/>
</dbReference>
<dbReference type="InterPro" id="IPR037187">
    <property type="entry name" value="DnaK_N"/>
</dbReference>
<feature type="zinc finger region" description="dksA C4-type" evidence="4">
    <location>
        <begin position="213"/>
        <end position="237"/>
    </location>
</feature>
<dbReference type="SUPFAM" id="SSF109635">
    <property type="entry name" value="DnaK suppressor protein DksA, alpha-hairpin domain"/>
    <property type="match status" value="1"/>
</dbReference>
<evidence type="ECO:0000313" key="7">
    <source>
        <dbReference type="EMBL" id="MBC2594159.1"/>
    </source>
</evidence>
<name>A0A842HD83_9BACT</name>
<comment type="caution">
    <text evidence="7">The sequence shown here is derived from an EMBL/GenBank/DDBJ whole genome shotgun (WGS) entry which is preliminary data.</text>
</comment>
<evidence type="ECO:0000256" key="1">
    <source>
        <dbReference type="ARBA" id="ARBA00022723"/>
    </source>
</evidence>
<dbReference type="InterPro" id="IPR000962">
    <property type="entry name" value="Znf_DskA_TraR"/>
</dbReference>
<evidence type="ECO:0000313" key="8">
    <source>
        <dbReference type="Proteomes" id="UP000546464"/>
    </source>
</evidence>
<evidence type="ECO:0000259" key="6">
    <source>
        <dbReference type="Pfam" id="PF01258"/>
    </source>
</evidence>
<evidence type="ECO:0000256" key="2">
    <source>
        <dbReference type="ARBA" id="ARBA00022771"/>
    </source>
</evidence>
<keyword evidence="1" id="KW-0479">Metal-binding</keyword>
<feature type="compositionally biased region" description="Acidic residues" evidence="5">
    <location>
        <begin position="257"/>
        <end position="272"/>
    </location>
</feature>
<keyword evidence="3" id="KW-0862">Zinc</keyword>
<dbReference type="AlphaFoldDB" id="A0A842HD83"/>
<dbReference type="PROSITE" id="PS51128">
    <property type="entry name" value="ZF_DKSA_2"/>
    <property type="match status" value="1"/>
</dbReference>
<dbReference type="RefSeq" id="WP_185675141.1">
    <property type="nucleotide sequence ID" value="NZ_JACHVB010000020.1"/>
</dbReference>
<dbReference type="PANTHER" id="PTHR33823">
    <property type="entry name" value="RNA POLYMERASE-BINDING TRANSCRIPTION FACTOR DKSA-RELATED"/>
    <property type="match status" value="1"/>
</dbReference>
<reference evidence="7 8" key="1">
    <citation type="submission" date="2020-07" db="EMBL/GenBank/DDBJ databases">
        <authorList>
            <person name="Feng X."/>
        </authorList>
    </citation>
    <scope>NUCLEOTIDE SEQUENCE [LARGE SCALE GENOMIC DNA]</scope>
    <source>
        <strain evidence="7 8">JCM31066</strain>
    </source>
</reference>
<dbReference type="EMBL" id="JACHVB010000020">
    <property type="protein sequence ID" value="MBC2594159.1"/>
    <property type="molecule type" value="Genomic_DNA"/>
</dbReference>